<reference evidence="1 2" key="1">
    <citation type="submission" date="2015-04" db="EMBL/GenBank/DDBJ databases">
        <title>Lasius niger genome sequencing.</title>
        <authorList>
            <person name="Konorov E.A."/>
            <person name="Nikitin M.A."/>
            <person name="Kirill M.V."/>
            <person name="Chang P."/>
        </authorList>
    </citation>
    <scope>NUCLEOTIDE SEQUENCE [LARGE SCALE GENOMIC DNA]</scope>
    <source>
        <tissue evidence="1">Whole</tissue>
    </source>
</reference>
<protein>
    <submittedName>
        <fullName evidence="1">Low-density lipoprotein receptor</fullName>
    </submittedName>
</protein>
<gene>
    <name evidence="1" type="ORF">RF55_5241</name>
</gene>
<accession>A0A0J7KWC9</accession>
<dbReference type="PaxDb" id="67767-A0A0J7KWC9"/>
<comment type="caution">
    <text evidence="1">The sequence shown here is derived from an EMBL/GenBank/DDBJ whole genome shotgun (WGS) entry which is preliminary data.</text>
</comment>
<dbReference type="EMBL" id="LBMM01002610">
    <property type="protein sequence ID" value="KMQ94596.1"/>
    <property type="molecule type" value="Genomic_DNA"/>
</dbReference>
<dbReference type="AlphaFoldDB" id="A0A0J7KWC9"/>
<evidence type="ECO:0000313" key="1">
    <source>
        <dbReference type="EMBL" id="KMQ94596.1"/>
    </source>
</evidence>
<name>A0A0J7KWC9_LASNI</name>
<keyword evidence="2" id="KW-1185">Reference proteome</keyword>
<dbReference type="OrthoDB" id="6147874at2759"/>
<proteinExistence type="predicted"/>
<organism evidence="1 2">
    <name type="scientific">Lasius niger</name>
    <name type="common">Black garden ant</name>
    <dbReference type="NCBI Taxonomy" id="67767"/>
    <lineage>
        <taxon>Eukaryota</taxon>
        <taxon>Metazoa</taxon>
        <taxon>Ecdysozoa</taxon>
        <taxon>Arthropoda</taxon>
        <taxon>Hexapoda</taxon>
        <taxon>Insecta</taxon>
        <taxon>Pterygota</taxon>
        <taxon>Neoptera</taxon>
        <taxon>Endopterygota</taxon>
        <taxon>Hymenoptera</taxon>
        <taxon>Apocrita</taxon>
        <taxon>Aculeata</taxon>
        <taxon>Formicoidea</taxon>
        <taxon>Formicidae</taxon>
        <taxon>Formicinae</taxon>
        <taxon>Lasius</taxon>
        <taxon>Lasius</taxon>
    </lineage>
</organism>
<sequence>MIRLMNVSTKYVRFPEGNLMILQPDSMATRLVEYLADGLGKFNGYINYMINDNHSFELSITANVVRKQLYIDKREIELGKEWSSEEAYRPMASVIRITNKLGVKIYFR</sequence>
<evidence type="ECO:0000313" key="2">
    <source>
        <dbReference type="Proteomes" id="UP000036403"/>
    </source>
</evidence>
<keyword evidence="1" id="KW-0449">Lipoprotein</keyword>
<dbReference type="Proteomes" id="UP000036403">
    <property type="component" value="Unassembled WGS sequence"/>
</dbReference>
<keyword evidence="1" id="KW-0675">Receptor</keyword>